<dbReference type="InterPro" id="IPR010982">
    <property type="entry name" value="Lambda_DNA-bd_dom_sf"/>
</dbReference>
<dbReference type="PANTHER" id="PTHR46797">
    <property type="entry name" value="HTH-TYPE TRANSCRIPTIONAL REGULATOR"/>
    <property type="match status" value="1"/>
</dbReference>
<dbReference type="Pfam" id="PF13560">
    <property type="entry name" value="HTH_31"/>
    <property type="match status" value="1"/>
</dbReference>
<dbReference type="GO" id="GO:0005829">
    <property type="term" value="C:cytosol"/>
    <property type="evidence" value="ECO:0007669"/>
    <property type="project" value="TreeGrafter"/>
</dbReference>
<evidence type="ECO:0000259" key="3">
    <source>
        <dbReference type="PROSITE" id="PS50943"/>
    </source>
</evidence>
<dbReference type="GO" id="GO:0003677">
    <property type="term" value="F:DNA binding"/>
    <property type="evidence" value="ECO:0007669"/>
    <property type="project" value="UniProtKB-KW"/>
</dbReference>
<dbReference type="PROSITE" id="PS50943">
    <property type="entry name" value="HTH_CROC1"/>
    <property type="match status" value="1"/>
</dbReference>
<name>A0A136PX99_9ACTN</name>
<gene>
    <name evidence="4" type="ORF">AWW66_04810</name>
</gene>
<accession>A0A136PX99</accession>
<protein>
    <recommendedName>
        <fullName evidence="3">HTH cro/C1-type domain-containing protein</fullName>
    </recommendedName>
</protein>
<dbReference type="InterPro" id="IPR050807">
    <property type="entry name" value="TransReg_Diox_bact_type"/>
</dbReference>
<dbReference type="Proteomes" id="UP000070620">
    <property type="component" value="Unassembled WGS sequence"/>
</dbReference>
<keyword evidence="5" id="KW-1185">Reference proteome</keyword>
<dbReference type="RefSeq" id="WP_067360286.1">
    <property type="nucleotide sequence ID" value="NZ_JBIUBN010000001.1"/>
</dbReference>
<keyword evidence="1" id="KW-0238">DNA-binding</keyword>
<dbReference type="SUPFAM" id="SSF47413">
    <property type="entry name" value="lambda repressor-like DNA-binding domains"/>
    <property type="match status" value="1"/>
</dbReference>
<dbReference type="Gene3D" id="1.25.40.10">
    <property type="entry name" value="Tetratricopeptide repeat domain"/>
    <property type="match status" value="1"/>
</dbReference>
<dbReference type="PANTHER" id="PTHR46797:SF1">
    <property type="entry name" value="METHYLPHOSPHONATE SYNTHASE"/>
    <property type="match status" value="1"/>
</dbReference>
<evidence type="ECO:0000313" key="4">
    <source>
        <dbReference type="EMBL" id="KXK63108.1"/>
    </source>
</evidence>
<dbReference type="Gene3D" id="1.10.260.40">
    <property type="entry name" value="lambda repressor-like DNA-binding domains"/>
    <property type="match status" value="1"/>
</dbReference>
<dbReference type="EMBL" id="LRQV01000009">
    <property type="protein sequence ID" value="KXK63108.1"/>
    <property type="molecule type" value="Genomic_DNA"/>
</dbReference>
<dbReference type="SUPFAM" id="SSF48452">
    <property type="entry name" value="TPR-like"/>
    <property type="match status" value="1"/>
</dbReference>
<evidence type="ECO:0000256" key="2">
    <source>
        <dbReference type="SAM" id="MobiDB-lite"/>
    </source>
</evidence>
<dbReference type="AlphaFoldDB" id="A0A136PX99"/>
<dbReference type="GO" id="GO:0003700">
    <property type="term" value="F:DNA-binding transcription factor activity"/>
    <property type="evidence" value="ECO:0007669"/>
    <property type="project" value="TreeGrafter"/>
</dbReference>
<evidence type="ECO:0000256" key="1">
    <source>
        <dbReference type="ARBA" id="ARBA00023125"/>
    </source>
</evidence>
<organism evidence="4 5">
    <name type="scientific">Micromonospora rosaria</name>
    <dbReference type="NCBI Taxonomy" id="47874"/>
    <lineage>
        <taxon>Bacteria</taxon>
        <taxon>Bacillati</taxon>
        <taxon>Actinomycetota</taxon>
        <taxon>Actinomycetes</taxon>
        <taxon>Micromonosporales</taxon>
        <taxon>Micromonosporaceae</taxon>
        <taxon>Micromonospora</taxon>
    </lineage>
</organism>
<dbReference type="InterPro" id="IPR011990">
    <property type="entry name" value="TPR-like_helical_dom_sf"/>
</dbReference>
<dbReference type="CDD" id="cd00093">
    <property type="entry name" value="HTH_XRE"/>
    <property type="match status" value="1"/>
</dbReference>
<dbReference type="InterPro" id="IPR001387">
    <property type="entry name" value="Cro/C1-type_HTH"/>
</dbReference>
<reference evidence="4 5" key="1">
    <citation type="submission" date="2016-01" db="EMBL/GenBank/DDBJ databases">
        <title>Whole genome sequence and analysis of Micromonospora rosaria DSM 803, which can produce antibacterial substance rosamicin.</title>
        <authorList>
            <person name="Yang H."/>
            <person name="He X."/>
            <person name="Zhu D."/>
        </authorList>
    </citation>
    <scope>NUCLEOTIDE SEQUENCE [LARGE SCALE GENOMIC DNA]</scope>
    <source>
        <strain evidence="4 5">DSM 803</strain>
    </source>
</reference>
<sequence>MLEQPAFGQRLRALRVKQGLSQATLAGDGMSTGYLSRLESGARRPTSRVVAHLAERLGVPTSEFEVPAEAGPGAAQTSSLAQILAAVISATPDDDLGECLAAALRTGDRWDAALRWQALWLLAQLRDGQGRHEEEHDLLTELTQLSDQLGTPALRVRARTQLSRCARVLGDNAAAREHAQQARPLAADLSVADRAGVLHALVSAEAELGLLADARTHADELCALTATAPGTLRVEGLWAAATVLIRQGDHATAQEVLEQALTGLDSRQDLTLWVRLRLAAASLYLQSTPPLTDRAQAYLDEVAPALDLVGTELHQQQLLTLRAHLAFECGRLDEAREICARIEEQELLLSFRDRTRFRALCARLHVIDGDRAGGIETLQQLAEQAQAARNAELAAEIWRTLAETLAQGYPPPAAPAAPRRSSGRSGRTR</sequence>
<comment type="caution">
    <text evidence="4">The sequence shown here is derived from an EMBL/GenBank/DDBJ whole genome shotgun (WGS) entry which is preliminary data.</text>
</comment>
<proteinExistence type="predicted"/>
<feature type="compositionally biased region" description="Low complexity" evidence="2">
    <location>
        <begin position="416"/>
        <end position="429"/>
    </location>
</feature>
<feature type="domain" description="HTH cro/C1-type" evidence="3">
    <location>
        <begin position="11"/>
        <end position="64"/>
    </location>
</feature>
<dbReference type="SMART" id="SM00530">
    <property type="entry name" value="HTH_XRE"/>
    <property type="match status" value="1"/>
</dbReference>
<dbReference type="OrthoDB" id="3543522at2"/>
<feature type="region of interest" description="Disordered" evidence="2">
    <location>
        <begin position="408"/>
        <end position="429"/>
    </location>
</feature>
<evidence type="ECO:0000313" key="5">
    <source>
        <dbReference type="Proteomes" id="UP000070620"/>
    </source>
</evidence>